<dbReference type="InterPro" id="IPR002495">
    <property type="entry name" value="Glyco_trans_8"/>
</dbReference>
<keyword evidence="7" id="KW-0320">Glycogen biosynthesis</keyword>
<comment type="catalytic activity">
    <reaction evidence="13">
        <text>L-tyrosyl-[glycogenin] + UDP-alpha-D-glucose = alpha-D-glucosyl-L-tyrosyl-[glycogenin] + UDP + H(+)</text>
        <dbReference type="Rhea" id="RHEA:23360"/>
        <dbReference type="Rhea" id="RHEA-COMP:14604"/>
        <dbReference type="Rhea" id="RHEA-COMP:14605"/>
        <dbReference type="ChEBI" id="CHEBI:15378"/>
        <dbReference type="ChEBI" id="CHEBI:46858"/>
        <dbReference type="ChEBI" id="CHEBI:58223"/>
        <dbReference type="ChEBI" id="CHEBI:58885"/>
        <dbReference type="ChEBI" id="CHEBI:140573"/>
        <dbReference type="EC" id="2.4.1.186"/>
    </reaction>
    <physiologicalReaction direction="left-to-right" evidence="13">
        <dbReference type="Rhea" id="RHEA:23361"/>
    </physiologicalReaction>
</comment>
<evidence type="ECO:0000256" key="4">
    <source>
        <dbReference type="ARBA" id="ARBA00022490"/>
    </source>
</evidence>
<dbReference type="GO" id="GO:0046872">
    <property type="term" value="F:metal ion binding"/>
    <property type="evidence" value="ECO:0007669"/>
    <property type="project" value="UniProtKB-KW"/>
</dbReference>
<feature type="region of interest" description="Disordered" evidence="16">
    <location>
        <begin position="499"/>
        <end position="523"/>
    </location>
</feature>
<dbReference type="Pfam" id="PF01501">
    <property type="entry name" value="Glyco_transf_8"/>
    <property type="match status" value="1"/>
</dbReference>
<dbReference type="GO" id="GO:0005978">
    <property type="term" value="P:glycogen biosynthetic process"/>
    <property type="evidence" value="ECO:0007669"/>
    <property type="project" value="UniProtKB-KW"/>
</dbReference>
<evidence type="ECO:0000256" key="7">
    <source>
        <dbReference type="ARBA" id="ARBA00023056"/>
    </source>
</evidence>
<protein>
    <recommendedName>
        <fullName evidence="11">glycogenin glucosyltransferase</fullName>
        <ecNumber evidence="11">2.4.1.186</ecNumber>
    </recommendedName>
</protein>
<evidence type="ECO:0000256" key="1">
    <source>
        <dbReference type="ARBA" id="ARBA00001936"/>
    </source>
</evidence>
<comment type="pathway">
    <text evidence="3">Glycan biosynthesis; glycogen biosynthesis.</text>
</comment>
<evidence type="ECO:0000256" key="5">
    <source>
        <dbReference type="ARBA" id="ARBA00022679"/>
    </source>
</evidence>
<keyword evidence="9" id="KW-0464">Manganese</keyword>
<dbReference type="AlphaFoldDB" id="A0A6F9DE65"/>
<sequence length="523" mass="58330">MGKEAFVTLATNDTYCRSAIVLAQSLRNCCTQKEITILITPQVSPEARAMLDKFFDQIFCVNVLDSKDAANLALLKRPELGITFTKLHCWNLTQYNKCVFMDADTMVLTNIDELFDHQELSAAPDAGWPDMFNSGVFVYEPSYETYMALIQLAEEEGSFDGGDQGLLNTYFNQWRTSDERKRLSFLYNMHSTSTYTYSPAFARFGKDTKVVHFLGQVKPWHHKYSAETDSIQQMDGPGIHEQAFLLQWWRQLTQAMKQFQDSEKTSALPQTFLRPQSPERDPQEVAIEQQVAHHRQWQNAQIDYTGVDSFSNIQQKLDKVLLGDEPEKNEQKSENPAPVQVEQSKGSSTDEVVAADNSPTIVTLSDHQRWKSGAIDYMGQDSFAKIQARLDSVLIGSTNRKTTSEAPSSSNAAPIKVGGASNLNNNNSTLPAVKLKPVVLSPDPVNSFAKLKSRKVKSDDTENLDVSLIEKDVNCETDVVNTSTVAPSIMISTAPRCTIHTPTSSKPSTNSALLTTSKVSNRK</sequence>
<comment type="function">
    <text evidence="14">Glycogenin participates in the glycogen biosynthetic process along with glycogen synthase and glycogen branching enzyme. It catalyzes the formation of a short alpha (1,4)-glucosyl chain covalently attached via a glucose 1-O-tyrosyl linkage to internal tyrosine residues and these chains act as primers for the elongation reaction catalyzed by glycogen synthase.</text>
</comment>
<name>A0A6F9DE65_9ASCI</name>
<proteinExistence type="evidence at transcript level"/>
<evidence type="ECO:0000256" key="10">
    <source>
        <dbReference type="ARBA" id="ARBA00038162"/>
    </source>
</evidence>
<evidence type="ECO:0000256" key="13">
    <source>
        <dbReference type="ARBA" id="ARBA00047924"/>
    </source>
</evidence>
<comment type="subcellular location">
    <subcellularLocation>
        <location evidence="2">Cytoplasm</location>
    </subcellularLocation>
</comment>
<dbReference type="FunFam" id="3.90.550.10:FF:000092">
    <property type="entry name" value="Glycogenin 2"/>
    <property type="match status" value="1"/>
</dbReference>
<evidence type="ECO:0000256" key="14">
    <source>
        <dbReference type="ARBA" id="ARBA00049637"/>
    </source>
</evidence>
<dbReference type="CDD" id="cd02537">
    <property type="entry name" value="GT8_Glycogenin"/>
    <property type="match status" value="1"/>
</dbReference>
<dbReference type="EMBL" id="LR785659">
    <property type="protein sequence ID" value="CAB3251496.1"/>
    <property type="molecule type" value="mRNA"/>
</dbReference>
<keyword evidence="5" id="KW-0808">Transferase</keyword>
<evidence type="ECO:0000256" key="16">
    <source>
        <dbReference type="SAM" id="MobiDB-lite"/>
    </source>
</evidence>
<evidence type="ECO:0000256" key="3">
    <source>
        <dbReference type="ARBA" id="ARBA00004964"/>
    </source>
</evidence>
<evidence type="ECO:0000256" key="11">
    <source>
        <dbReference type="ARBA" id="ARBA00038934"/>
    </source>
</evidence>
<evidence type="ECO:0000256" key="6">
    <source>
        <dbReference type="ARBA" id="ARBA00022723"/>
    </source>
</evidence>
<comment type="catalytic activity">
    <reaction evidence="12">
        <text>[1,4-alpha-D-glucosyl](n)-L-tyrosyl-[glycogenin] + UDP-alpha-D-glucose = [1,4-alpha-D-glucosyl](n+1)-L-tyrosyl-[glycogenin] + UDP + H(+)</text>
        <dbReference type="Rhea" id="RHEA:56560"/>
        <dbReference type="Rhea" id="RHEA-COMP:14606"/>
        <dbReference type="Rhea" id="RHEA-COMP:14607"/>
        <dbReference type="ChEBI" id="CHEBI:15378"/>
        <dbReference type="ChEBI" id="CHEBI:58223"/>
        <dbReference type="ChEBI" id="CHEBI:58885"/>
        <dbReference type="ChEBI" id="CHEBI:140574"/>
        <dbReference type="EC" id="2.4.1.186"/>
    </reaction>
    <physiologicalReaction direction="left-to-right" evidence="12">
        <dbReference type="Rhea" id="RHEA:56561"/>
    </physiologicalReaction>
</comment>
<organism evidence="17">
    <name type="scientific">Phallusia mammillata</name>
    <dbReference type="NCBI Taxonomy" id="59560"/>
    <lineage>
        <taxon>Eukaryota</taxon>
        <taxon>Metazoa</taxon>
        <taxon>Chordata</taxon>
        <taxon>Tunicata</taxon>
        <taxon>Ascidiacea</taxon>
        <taxon>Phlebobranchia</taxon>
        <taxon>Ascidiidae</taxon>
        <taxon>Phallusia</taxon>
    </lineage>
</organism>
<comment type="similarity">
    <text evidence="10">Belongs to the glycosyltransferase 8 family. Glycogenin subfamily.</text>
</comment>
<feature type="compositionally biased region" description="Polar residues" evidence="16">
    <location>
        <begin position="500"/>
        <end position="523"/>
    </location>
</feature>
<reference evidence="17" key="1">
    <citation type="submission" date="2020-04" db="EMBL/GenBank/DDBJ databases">
        <authorList>
            <person name="Neveu A P."/>
        </authorList>
    </citation>
    <scope>NUCLEOTIDE SEQUENCE</scope>
    <source>
        <tissue evidence="17">Whole embryo</tissue>
    </source>
</reference>
<evidence type="ECO:0000256" key="15">
    <source>
        <dbReference type="ARBA" id="ARBA00057883"/>
    </source>
</evidence>
<dbReference type="PANTHER" id="PTHR11183">
    <property type="entry name" value="GLYCOGENIN SUBFAMILY MEMBER"/>
    <property type="match status" value="1"/>
</dbReference>
<accession>A0A6F9DE65</accession>
<dbReference type="Gene3D" id="3.90.550.10">
    <property type="entry name" value="Spore Coat Polysaccharide Biosynthesis Protein SpsA, Chain A"/>
    <property type="match status" value="1"/>
</dbReference>
<feature type="region of interest" description="Disordered" evidence="16">
    <location>
        <begin position="400"/>
        <end position="425"/>
    </location>
</feature>
<evidence type="ECO:0000313" key="17">
    <source>
        <dbReference type="EMBL" id="CAB3251496.1"/>
    </source>
</evidence>
<dbReference type="InterPro" id="IPR029044">
    <property type="entry name" value="Nucleotide-diphossugar_trans"/>
</dbReference>
<gene>
    <name evidence="17" type="primary">Gyg1</name>
</gene>
<feature type="compositionally biased region" description="Polar residues" evidence="16">
    <location>
        <begin position="341"/>
        <end position="350"/>
    </location>
</feature>
<evidence type="ECO:0000256" key="12">
    <source>
        <dbReference type="ARBA" id="ARBA00047374"/>
    </source>
</evidence>
<dbReference type="GO" id="GO:0005737">
    <property type="term" value="C:cytoplasm"/>
    <property type="evidence" value="ECO:0007669"/>
    <property type="project" value="UniProtKB-SubCell"/>
</dbReference>
<comment type="cofactor">
    <cofactor evidence="1">
        <name>Mn(2+)</name>
        <dbReference type="ChEBI" id="CHEBI:29035"/>
    </cofactor>
</comment>
<evidence type="ECO:0000256" key="8">
    <source>
        <dbReference type="ARBA" id="ARBA00023180"/>
    </source>
</evidence>
<dbReference type="GO" id="GO:0008466">
    <property type="term" value="F:glycogenin glucosyltransferase activity"/>
    <property type="evidence" value="ECO:0007669"/>
    <property type="project" value="UniProtKB-EC"/>
</dbReference>
<evidence type="ECO:0000256" key="2">
    <source>
        <dbReference type="ARBA" id="ARBA00004496"/>
    </source>
</evidence>
<dbReference type="SUPFAM" id="SSF53448">
    <property type="entry name" value="Nucleotide-diphospho-sugar transferases"/>
    <property type="match status" value="1"/>
</dbReference>
<evidence type="ECO:0000256" key="9">
    <source>
        <dbReference type="ARBA" id="ARBA00023211"/>
    </source>
</evidence>
<feature type="region of interest" description="Disordered" evidence="16">
    <location>
        <begin position="326"/>
        <end position="353"/>
    </location>
</feature>
<keyword evidence="4" id="KW-0963">Cytoplasm</keyword>
<keyword evidence="8" id="KW-0325">Glycoprotein</keyword>
<dbReference type="EC" id="2.4.1.186" evidence="11"/>
<feature type="compositionally biased region" description="Polar residues" evidence="16">
    <location>
        <begin position="400"/>
        <end position="412"/>
    </location>
</feature>
<dbReference type="InterPro" id="IPR050587">
    <property type="entry name" value="GNT1/Glycosyltrans_8"/>
</dbReference>
<comment type="function">
    <text evidence="15">Self-glucosylating initiator of glycogen synthesis. It catalyzes the formation of a short alpha (1,4)-glucosyl chain covalently attached via a glucose 1-O-tyrosyl linkage to internal tyrosine residues and these chains act as primers for the elongation reaction catalyzed by glycogen synthase.</text>
</comment>
<keyword evidence="6" id="KW-0479">Metal-binding</keyword>